<protein>
    <submittedName>
        <fullName evidence="1">Uncharacterized protein</fullName>
    </submittedName>
</protein>
<proteinExistence type="predicted"/>
<comment type="caution">
    <text evidence="1">The sequence shown here is derived from an EMBL/GenBank/DDBJ whole genome shotgun (WGS) entry which is preliminary data.</text>
</comment>
<organism evidence="1 2">
    <name type="scientific">Panicum virgatum</name>
    <name type="common">Blackwell switchgrass</name>
    <dbReference type="NCBI Taxonomy" id="38727"/>
    <lineage>
        <taxon>Eukaryota</taxon>
        <taxon>Viridiplantae</taxon>
        <taxon>Streptophyta</taxon>
        <taxon>Embryophyta</taxon>
        <taxon>Tracheophyta</taxon>
        <taxon>Spermatophyta</taxon>
        <taxon>Magnoliopsida</taxon>
        <taxon>Liliopsida</taxon>
        <taxon>Poales</taxon>
        <taxon>Poaceae</taxon>
        <taxon>PACMAD clade</taxon>
        <taxon>Panicoideae</taxon>
        <taxon>Panicodae</taxon>
        <taxon>Paniceae</taxon>
        <taxon>Panicinae</taxon>
        <taxon>Panicum</taxon>
        <taxon>Panicum sect. Hiantes</taxon>
    </lineage>
</organism>
<keyword evidence="2" id="KW-1185">Reference proteome</keyword>
<dbReference type="Proteomes" id="UP000823388">
    <property type="component" value="Chromosome 5K"/>
</dbReference>
<sequence length="103" mass="11725">MRVYRGKHSRRSGFRKHKCWRPLNLLITPLPRAAAVLCQRLHAFPSFEPDATKHHQSSSGQHGTIIIRGSATSEGAQRQHQRALKFLAKILPKIIRLQPSQKS</sequence>
<dbReference type="EMBL" id="CM029045">
    <property type="protein sequence ID" value="KAG2601719.1"/>
    <property type="molecule type" value="Genomic_DNA"/>
</dbReference>
<name>A0A8T0T055_PANVG</name>
<accession>A0A8T0T055</accession>
<evidence type="ECO:0000313" key="1">
    <source>
        <dbReference type="EMBL" id="KAG2601719.1"/>
    </source>
</evidence>
<evidence type="ECO:0000313" key="2">
    <source>
        <dbReference type="Proteomes" id="UP000823388"/>
    </source>
</evidence>
<dbReference type="AlphaFoldDB" id="A0A8T0T055"/>
<gene>
    <name evidence="1" type="ORF">PVAP13_5KG606907</name>
</gene>
<reference evidence="1" key="1">
    <citation type="submission" date="2020-05" db="EMBL/GenBank/DDBJ databases">
        <title>WGS assembly of Panicum virgatum.</title>
        <authorList>
            <person name="Lovell J.T."/>
            <person name="Jenkins J."/>
            <person name="Shu S."/>
            <person name="Juenger T.E."/>
            <person name="Schmutz J."/>
        </authorList>
    </citation>
    <scope>NUCLEOTIDE SEQUENCE</scope>
    <source>
        <strain evidence="1">AP13</strain>
    </source>
</reference>